<sequence>MDTTPRPLIATADAALAEELARLAAAAGAPVGVVSSADAVLAAWALAPVVLLGADLAPALVALAPSRRPGVLLVGWAPAPGGAFRDALLVGAESVVELPAGGEQVAELLTDLGEVGRPEGAVLAVVGGSGGAGATTFACALGQVAALAGPALVVDLDPIGPGCDVVLALEDAPGVRWDSLGTASGRLSGRSLREAVPRRDGTGVLGWPPLPCALDPGAVREALSAARRGHDTVVVDLPRHGDLVHETVARATLTCVVVAPTPSGVASAARWVAALPDRSRVGLLVHGRCPDPARVAATVDAPVLAVMPPQRGLAESVDLGLGPVRSRRGPLARAARSVLATAAPRAVAA</sequence>
<dbReference type="AlphaFoldDB" id="A0A6G6WI54"/>
<evidence type="ECO:0000313" key="2">
    <source>
        <dbReference type="EMBL" id="QIG44899.1"/>
    </source>
</evidence>
<feature type="domain" description="Rv3660c-like CheY-like N-terminal" evidence="1">
    <location>
        <begin position="11"/>
        <end position="116"/>
    </location>
</feature>
<keyword evidence="3" id="KW-1185">Reference proteome</keyword>
<dbReference type="GO" id="GO:0009898">
    <property type="term" value="C:cytoplasmic side of plasma membrane"/>
    <property type="evidence" value="ECO:0007669"/>
    <property type="project" value="TreeGrafter"/>
</dbReference>
<reference evidence="2 3" key="1">
    <citation type="submission" date="2020-02" db="EMBL/GenBank/DDBJ databases">
        <title>Full genome sequence of Nocardioides sp. R-3366.</title>
        <authorList>
            <person name="Im W.-T."/>
        </authorList>
    </citation>
    <scope>NUCLEOTIDE SEQUENCE [LARGE SCALE GENOMIC DNA]</scope>
    <source>
        <strain evidence="2 3">R-3366</strain>
    </source>
</reference>
<evidence type="ECO:0000259" key="1">
    <source>
        <dbReference type="Pfam" id="PF26563"/>
    </source>
</evidence>
<dbReference type="Gene3D" id="3.40.50.300">
    <property type="entry name" value="P-loop containing nucleotide triphosphate hydrolases"/>
    <property type="match status" value="1"/>
</dbReference>
<dbReference type="GO" id="GO:0005524">
    <property type="term" value="F:ATP binding"/>
    <property type="evidence" value="ECO:0007669"/>
    <property type="project" value="TreeGrafter"/>
</dbReference>
<organism evidence="2 3">
    <name type="scientific">Nocardioides anomalus</name>
    <dbReference type="NCBI Taxonomy" id="2712223"/>
    <lineage>
        <taxon>Bacteria</taxon>
        <taxon>Bacillati</taxon>
        <taxon>Actinomycetota</taxon>
        <taxon>Actinomycetes</taxon>
        <taxon>Propionibacteriales</taxon>
        <taxon>Nocardioidaceae</taxon>
        <taxon>Nocardioides</taxon>
    </lineage>
</organism>
<dbReference type="EMBL" id="CP049257">
    <property type="protein sequence ID" value="QIG44899.1"/>
    <property type="molecule type" value="Genomic_DNA"/>
</dbReference>
<dbReference type="GO" id="GO:0005829">
    <property type="term" value="C:cytosol"/>
    <property type="evidence" value="ECO:0007669"/>
    <property type="project" value="TreeGrafter"/>
</dbReference>
<dbReference type="Proteomes" id="UP000502996">
    <property type="component" value="Chromosome"/>
</dbReference>
<dbReference type="KEGG" id="nano:G5V58_20865"/>
<proteinExistence type="predicted"/>
<dbReference type="InterPro" id="IPR059050">
    <property type="entry name" value="Rv3660c_N"/>
</dbReference>
<dbReference type="InterPro" id="IPR022521">
    <property type="entry name" value="Rv3660c"/>
</dbReference>
<dbReference type="Pfam" id="PF26563">
    <property type="entry name" value="Rv3660c_N"/>
    <property type="match status" value="1"/>
</dbReference>
<dbReference type="RefSeq" id="WP_165236913.1">
    <property type="nucleotide sequence ID" value="NZ_CP049257.1"/>
</dbReference>
<name>A0A6G6WI54_9ACTN</name>
<dbReference type="NCBIfam" id="TIGR03815">
    <property type="entry name" value="CpaE_hom_Actino"/>
    <property type="match status" value="1"/>
</dbReference>
<gene>
    <name evidence="2" type="ORF">G5V58_20865</name>
</gene>
<dbReference type="SUPFAM" id="SSF52540">
    <property type="entry name" value="P-loop containing nucleoside triphosphate hydrolases"/>
    <property type="match status" value="1"/>
</dbReference>
<dbReference type="PANTHER" id="PTHR43384:SF11">
    <property type="entry name" value="SEPTUM SITE DETERMINING PROTEIN"/>
    <property type="match status" value="1"/>
</dbReference>
<dbReference type="InterPro" id="IPR050625">
    <property type="entry name" value="ParA/MinD_ATPase"/>
</dbReference>
<dbReference type="PANTHER" id="PTHR43384">
    <property type="entry name" value="SEPTUM SITE-DETERMINING PROTEIN MIND HOMOLOG, CHLOROPLASTIC-RELATED"/>
    <property type="match status" value="1"/>
</dbReference>
<accession>A0A6G6WI54</accession>
<evidence type="ECO:0000313" key="3">
    <source>
        <dbReference type="Proteomes" id="UP000502996"/>
    </source>
</evidence>
<dbReference type="InterPro" id="IPR027417">
    <property type="entry name" value="P-loop_NTPase"/>
</dbReference>
<dbReference type="GO" id="GO:0051782">
    <property type="term" value="P:negative regulation of cell division"/>
    <property type="evidence" value="ECO:0007669"/>
    <property type="project" value="TreeGrafter"/>
</dbReference>
<dbReference type="GO" id="GO:0016887">
    <property type="term" value="F:ATP hydrolysis activity"/>
    <property type="evidence" value="ECO:0007669"/>
    <property type="project" value="TreeGrafter"/>
</dbReference>
<protein>
    <submittedName>
        <fullName evidence="2">Septum site determining protein</fullName>
    </submittedName>
</protein>